<sequence length="174" mass="19302">MSGVTRRPPKAEPEKSGFFGQIFGVPGVIREEGPQPPSRLRAFGLGRARPTWPGRFLGGAWTRTAWVFSNPGMDHGDLPCHLYGCLREAGFQVLADEMPPRVTDRSVDLLVLDREKKIVGAVCFDEVVTLYAVKSLTSLDSPGKVIFTVGRLKKKVDESRFFLKEGVEHVHLEP</sequence>
<dbReference type="AlphaFoldDB" id="A0A1W1WY94"/>
<dbReference type="EMBL" id="FWXF01000001">
    <property type="protein sequence ID" value="SMC16540.1"/>
    <property type="molecule type" value="Genomic_DNA"/>
</dbReference>
<dbReference type="Proteomes" id="UP000192783">
    <property type="component" value="Unassembled WGS sequence"/>
</dbReference>
<gene>
    <name evidence="1" type="ORF">SAMN02746041_00106</name>
</gene>
<accession>A0A1W1WY94</accession>
<evidence type="ECO:0000313" key="1">
    <source>
        <dbReference type="EMBL" id="SMC16540.1"/>
    </source>
</evidence>
<name>A0A1W1WY94_9BACT</name>
<reference evidence="1 2" key="1">
    <citation type="submission" date="2017-04" db="EMBL/GenBank/DDBJ databases">
        <authorList>
            <person name="Afonso C.L."/>
            <person name="Miller P.J."/>
            <person name="Scott M.A."/>
            <person name="Spackman E."/>
            <person name="Goraichik I."/>
            <person name="Dimitrov K.M."/>
            <person name="Suarez D.L."/>
            <person name="Swayne D.E."/>
        </authorList>
    </citation>
    <scope>NUCLEOTIDE SEQUENCE [LARGE SCALE GENOMIC DNA]</scope>
    <source>
        <strain evidence="1 2">DSM 13146</strain>
    </source>
</reference>
<protein>
    <submittedName>
        <fullName evidence="1">Uncharacterized protein</fullName>
    </submittedName>
</protein>
<keyword evidence="2" id="KW-1185">Reference proteome</keyword>
<organism evidence="1 2">
    <name type="scientific">Desulfacinum hydrothermale DSM 13146</name>
    <dbReference type="NCBI Taxonomy" id="1121390"/>
    <lineage>
        <taxon>Bacteria</taxon>
        <taxon>Pseudomonadati</taxon>
        <taxon>Thermodesulfobacteriota</taxon>
        <taxon>Syntrophobacteria</taxon>
        <taxon>Syntrophobacterales</taxon>
        <taxon>Syntrophobacteraceae</taxon>
        <taxon>Desulfacinum</taxon>
    </lineage>
</organism>
<evidence type="ECO:0000313" key="2">
    <source>
        <dbReference type="Proteomes" id="UP000192783"/>
    </source>
</evidence>
<proteinExistence type="predicted"/>